<reference evidence="1 2" key="1">
    <citation type="submission" date="2021-04" db="EMBL/GenBank/DDBJ databases">
        <authorList>
            <person name="Bliznina A."/>
        </authorList>
    </citation>
    <scope>NUCLEOTIDE SEQUENCE [LARGE SCALE GENOMIC DNA]</scope>
</reference>
<dbReference type="EMBL" id="OU015567">
    <property type="protein sequence ID" value="CAG5110437.1"/>
    <property type="molecule type" value="Genomic_DNA"/>
</dbReference>
<accession>A0ABN7T1X0</accession>
<organism evidence="1 2">
    <name type="scientific">Oikopleura dioica</name>
    <name type="common">Tunicate</name>
    <dbReference type="NCBI Taxonomy" id="34765"/>
    <lineage>
        <taxon>Eukaryota</taxon>
        <taxon>Metazoa</taxon>
        <taxon>Chordata</taxon>
        <taxon>Tunicata</taxon>
        <taxon>Appendicularia</taxon>
        <taxon>Copelata</taxon>
        <taxon>Oikopleuridae</taxon>
        <taxon>Oikopleura</taxon>
    </lineage>
</organism>
<gene>
    <name evidence="1" type="ORF">OKIOD_LOCUS13604</name>
</gene>
<proteinExistence type="predicted"/>
<dbReference type="SUPFAM" id="SSF57716">
    <property type="entry name" value="Glucocorticoid receptor-like (DNA-binding domain)"/>
    <property type="match status" value="1"/>
</dbReference>
<protein>
    <submittedName>
        <fullName evidence="1">Oidioi.mRNA.OKI2018_I69.chr2.g4839.t1.cds</fullName>
    </submittedName>
</protein>
<name>A0ABN7T1X0_OIKDI</name>
<sequence>MSEESKSCPSGGGGAGPLVLNIDMGEISCSECSMSLLGNVCFKEGDGKYCVTCYEKKFCQGFKSIIQRSPKSENKRLRKLTSESGDARFRRPCTTRVMPLS</sequence>
<keyword evidence="2" id="KW-1185">Reference proteome</keyword>
<dbReference type="Proteomes" id="UP001158576">
    <property type="component" value="Chromosome 2"/>
</dbReference>
<evidence type="ECO:0000313" key="1">
    <source>
        <dbReference type="EMBL" id="CAG5110437.1"/>
    </source>
</evidence>
<evidence type="ECO:0000313" key="2">
    <source>
        <dbReference type="Proteomes" id="UP001158576"/>
    </source>
</evidence>